<proteinExistence type="predicted"/>
<organism evidence="2 3">
    <name type="scientific">Sphingomonas piscis</name>
    <dbReference type="NCBI Taxonomy" id="2714943"/>
    <lineage>
        <taxon>Bacteria</taxon>
        <taxon>Pseudomonadati</taxon>
        <taxon>Pseudomonadota</taxon>
        <taxon>Alphaproteobacteria</taxon>
        <taxon>Sphingomonadales</taxon>
        <taxon>Sphingomonadaceae</taxon>
        <taxon>Sphingomonas</taxon>
    </lineage>
</organism>
<dbReference type="PANTHER" id="PTHR12788">
    <property type="entry name" value="PROTEIN-TYROSINE SULFOTRANSFERASE 2"/>
    <property type="match status" value="1"/>
</dbReference>
<dbReference type="PANTHER" id="PTHR12788:SF10">
    <property type="entry name" value="PROTEIN-TYROSINE SULFOTRANSFERASE"/>
    <property type="match status" value="1"/>
</dbReference>
<dbReference type="EMBL" id="CP049869">
    <property type="protein sequence ID" value="QIK78980.1"/>
    <property type="molecule type" value="Genomic_DNA"/>
</dbReference>
<evidence type="ECO:0000313" key="3">
    <source>
        <dbReference type="Proteomes" id="UP000503222"/>
    </source>
</evidence>
<evidence type="ECO:0000313" key="2">
    <source>
        <dbReference type="EMBL" id="QIK78980.1"/>
    </source>
</evidence>
<dbReference type="Proteomes" id="UP000503222">
    <property type="component" value="Chromosome"/>
</dbReference>
<keyword evidence="3" id="KW-1185">Reference proteome</keyword>
<gene>
    <name evidence="2" type="ORF">G7077_08800</name>
</gene>
<keyword evidence="1 2" id="KW-0808">Transferase</keyword>
<dbReference type="SUPFAM" id="SSF52540">
    <property type="entry name" value="P-loop containing nucleoside triphosphate hydrolases"/>
    <property type="match status" value="1"/>
</dbReference>
<sequence length="482" mass="52361">MKSNPLESLRAALVSRNREQVNCAAGALINERAVLGRTWQSIAAALIANGECGLAISAADRLVADLGGDYSSRYAAAYVRYQCGRATDAWAILTQAASFGGPSGRTEQLSYLNFRASLALLIGEKAEARRSAQEALSIDPRSGQAWLSLSEVADFRGPDSAAAEQLESAYRAGASAPAESVMLRQAAGRARHQLKAFVSAFEAFKAAADDQIRRIGSVPRRRDLVGISTGFTPELIGTVADRIHVPHDRAIFVTGLPRSGTTLVEQILTSHSSVNNGEELGFFRIIGEEIGGIDAASFVRWLERGNDPNDLVRLYMHLASERFGPEGRFVDKTVEAGNYMGLLLALFPHAPKFWLRRDPADNGWSAFRTMFAKGVTWSWDLGDIGHRLSQEDRIAEYWTAASGSISFVDYAGLVREPQRQIPLIAGAAGLDLQPSMLSPHETRRTVSSASVNQVRQPINLEGLGVADPYRKWLGPMIEAYTG</sequence>
<evidence type="ECO:0000256" key="1">
    <source>
        <dbReference type="ARBA" id="ARBA00022679"/>
    </source>
</evidence>
<protein>
    <submittedName>
        <fullName evidence="2">Sulfotransferase</fullName>
    </submittedName>
</protein>
<dbReference type="KEGG" id="spii:G7077_08800"/>
<reference evidence="2 3" key="1">
    <citation type="submission" date="2020-03" db="EMBL/GenBank/DDBJ databases">
        <title>Sphingomonas sp. nov., isolated from fish.</title>
        <authorList>
            <person name="Hyun D.-W."/>
            <person name="Bae J.-W."/>
        </authorList>
    </citation>
    <scope>NUCLEOTIDE SEQUENCE [LARGE SCALE GENOMIC DNA]</scope>
    <source>
        <strain evidence="2 3">HDW15B</strain>
    </source>
</reference>
<dbReference type="InterPro" id="IPR026634">
    <property type="entry name" value="TPST-like"/>
</dbReference>
<dbReference type="Pfam" id="PF13469">
    <property type="entry name" value="Sulfotransfer_3"/>
    <property type="match status" value="1"/>
</dbReference>
<name>A0A6G7YQG1_9SPHN</name>
<dbReference type="GO" id="GO:0008476">
    <property type="term" value="F:protein-tyrosine sulfotransferase activity"/>
    <property type="evidence" value="ECO:0007669"/>
    <property type="project" value="InterPro"/>
</dbReference>
<dbReference type="Gene3D" id="1.25.40.10">
    <property type="entry name" value="Tetratricopeptide repeat domain"/>
    <property type="match status" value="1"/>
</dbReference>
<dbReference type="Gene3D" id="3.40.50.300">
    <property type="entry name" value="P-loop containing nucleotide triphosphate hydrolases"/>
    <property type="match status" value="1"/>
</dbReference>
<dbReference type="InterPro" id="IPR027417">
    <property type="entry name" value="P-loop_NTPase"/>
</dbReference>
<dbReference type="InterPro" id="IPR011990">
    <property type="entry name" value="TPR-like_helical_dom_sf"/>
</dbReference>
<dbReference type="AlphaFoldDB" id="A0A6G7YQG1"/>
<accession>A0A6G7YQG1</accession>
<dbReference type="SUPFAM" id="SSF48452">
    <property type="entry name" value="TPR-like"/>
    <property type="match status" value="1"/>
</dbReference>
<dbReference type="RefSeq" id="WP_166411371.1">
    <property type="nucleotide sequence ID" value="NZ_CP049869.1"/>
</dbReference>